<dbReference type="Gene3D" id="1.25.40.10">
    <property type="entry name" value="Tetratricopeptide repeat domain"/>
    <property type="match status" value="1"/>
</dbReference>
<dbReference type="SUPFAM" id="SSF48452">
    <property type="entry name" value="TPR-like"/>
    <property type="match status" value="1"/>
</dbReference>
<dbReference type="JaponicusDB" id="SJAG_00939">
    <property type="gene designation" value="est1"/>
</dbReference>
<gene>
    <name evidence="4" type="primary">est1</name>
    <name evidence="3" type="ORF">SJAG_00939</name>
</gene>
<dbReference type="InterPro" id="IPR045153">
    <property type="entry name" value="Est1/Ebs1-like"/>
</dbReference>
<dbReference type="InterPro" id="IPR019458">
    <property type="entry name" value="Est1-like_N"/>
</dbReference>
<dbReference type="AlphaFoldDB" id="B6JX13"/>
<dbReference type="InterPro" id="IPR018834">
    <property type="entry name" value="DNA/RNA-bd_Est1-type"/>
</dbReference>
<name>B6JX13_SCHJY</name>
<evidence type="ECO:0000259" key="2">
    <source>
        <dbReference type="Pfam" id="PF10374"/>
    </source>
</evidence>
<evidence type="ECO:0000313" key="4">
    <source>
        <dbReference type="JaponicusDB" id="SJAG_00939"/>
    </source>
</evidence>
<dbReference type="EMBL" id="KE651166">
    <property type="protein sequence ID" value="EEB05914.2"/>
    <property type="molecule type" value="Genomic_DNA"/>
</dbReference>
<dbReference type="STRING" id="402676.B6JX13"/>
<dbReference type="Pfam" id="PF10373">
    <property type="entry name" value="EST1_DNA_bind"/>
    <property type="match status" value="1"/>
</dbReference>
<accession>B6JX13</accession>
<feature type="domain" description="DNA/RNA-binding" evidence="1">
    <location>
        <begin position="183"/>
        <end position="441"/>
    </location>
</feature>
<feature type="domain" description="Telomerase activating protein Est1-like N-terminal" evidence="2">
    <location>
        <begin position="57"/>
        <end position="173"/>
    </location>
</feature>
<dbReference type="GeneID" id="7050811"/>
<sequence length="454" mass="53403">MNESDKVDHYVNLLRQLLNDTPNRSNVAEILVLQNAIQKLAQELLNNDVKEALSRDSSIWLLCHYSIFQHYKCLLQGCTSFPVLRKNIRRNYEKCLKSATKFYQLFIQTLIKQFDLFIDVSWLHERFLKQLRLRTDPEIYSSLFEETDKEHVLNCVYRCLICLGDTARYFVMCSHKDSTFRQALRSYFMAHLLFPENGYHKNQMAILYTYQNNDLETLYWLACSSSSFVPMSGAQSNLTKKLSSMQKKLKQMQKVNFSRIVALLFLLCRSNFAALQQSIYESAAFCHIKQNENFTSRELFMFTTLVVCLHHLKFFPWDGFITRYLKWLISESINVFDMVLKEVAPLKFVKIVAPALYAALRYVSSLGVMDTFLDKSTFHSLFSRISKLVKLFDTGLELISLTREDSRLRVWYFTTIIPKSNCRLPNSKQIPLTDFSHLRYYRPSLTLLLKYNEH</sequence>
<dbReference type="RefSeq" id="XP_002172207.2">
    <property type="nucleotide sequence ID" value="XM_002172171.2"/>
</dbReference>
<dbReference type="eggNOG" id="KOG2162">
    <property type="taxonomic scope" value="Eukaryota"/>
</dbReference>
<proteinExistence type="predicted"/>
<dbReference type="Proteomes" id="UP000001744">
    <property type="component" value="Unassembled WGS sequence"/>
</dbReference>
<keyword evidence="5" id="KW-1185">Reference proteome</keyword>
<evidence type="ECO:0000259" key="1">
    <source>
        <dbReference type="Pfam" id="PF10373"/>
    </source>
</evidence>
<dbReference type="OMA" id="VYWFSIA"/>
<dbReference type="HOGENOM" id="CLU_553374_0_0_1"/>
<dbReference type="PANTHER" id="PTHR15696:SF0">
    <property type="entry name" value="TELOMERASE-BINDING PROTEIN EST1A"/>
    <property type="match status" value="1"/>
</dbReference>
<reference evidence="3 5" key="1">
    <citation type="journal article" date="2011" name="Science">
        <title>Comparative functional genomics of the fission yeasts.</title>
        <authorList>
            <person name="Rhind N."/>
            <person name="Chen Z."/>
            <person name="Yassour M."/>
            <person name="Thompson D.A."/>
            <person name="Haas B.J."/>
            <person name="Habib N."/>
            <person name="Wapinski I."/>
            <person name="Roy S."/>
            <person name="Lin M.F."/>
            <person name="Heiman D.I."/>
            <person name="Young S.K."/>
            <person name="Furuya K."/>
            <person name="Guo Y."/>
            <person name="Pidoux A."/>
            <person name="Chen H.M."/>
            <person name="Robbertse B."/>
            <person name="Goldberg J.M."/>
            <person name="Aoki K."/>
            <person name="Bayne E.H."/>
            <person name="Berlin A.M."/>
            <person name="Desjardins C.A."/>
            <person name="Dobbs E."/>
            <person name="Dukaj L."/>
            <person name="Fan L."/>
            <person name="FitzGerald M.G."/>
            <person name="French C."/>
            <person name="Gujja S."/>
            <person name="Hansen K."/>
            <person name="Keifenheim D."/>
            <person name="Levin J.Z."/>
            <person name="Mosher R.A."/>
            <person name="Mueller C.A."/>
            <person name="Pfiffner J."/>
            <person name="Priest M."/>
            <person name="Russ C."/>
            <person name="Smialowska A."/>
            <person name="Swoboda P."/>
            <person name="Sykes S.M."/>
            <person name="Vaughn M."/>
            <person name="Vengrova S."/>
            <person name="Yoder R."/>
            <person name="Zeng Q."/>
            <person name="Allshire R."/>
            <person name="Baulcombe D."/>
            <person name="Birren B.W."/>
            <person name="Brown W."/>
            <person name="Ekwall K."/>
            <person name="Kellis M."/>
            <person name="Leatherwood J."/>
            <person name="Levin H."/>
            <person name="Margalit H."/>
            <person name="Martienssen R."/>
            <person name="Nieduszynski C.A."/>
            <person name="Spatafora J.W."/>
            <person name="Friedman N."/>
            <person name="Dalgaard J.Z."/>
            <person name="Baumann P."/>
            <person name="Niki H."/>
            <person name="Regev A."/>
            <person name="Nusbaum C."/>
        </authorList>
    </citation>
    <scope>NUCLEOTIDE SEQUENCE [LARGE SCALE GENOMIC DNA]</scope>
    <source>
        <strain evidence="5">yFS275 / FY16936</strain>
    </source>
</reference>
<evidence type="ECO:0000313" key="3">
    <source>
        <dbReference type="EMBL" id="EEB05914.2"/>
    </source>
</evidence>
<organism evidence="3 5">
    <name type="scientific">Schizosaccharomyces japonicus (strain yFS275 / FY16936)</name>
    <name type="common">Fission yeast</name>
    <dbReference type="NCBI Taxonomy" id="402676"/>
    <lineage>
        <taxon>Eukaryota</taxon>
        <taxon>Fungi</taxon>
        <taxon>Dikarya</taxon>
        <taxon>Ascomycota</taxon>
        <taxon>Taphrinomycotina</taxon>
        <taxon>Schizosaccharomycetes</taxon>
        <taxon>Schizosaccharomycetales</taxon>
        <taxon>Schizosaccharomycetaceae</taxon>
        <taxon>Schizosaccharomyces</taxon>
    </lineage>
</organism>
<dbReference type="PANTHER" id="PTHR15696">
    <property type="entry name" value="SMG-7 SUPPRESSOR WITH MORPHOLOGICAL EFFECT ON GENITALIA PROTEIN 7"/>
    <property type="match status" value="1"/>
</dbReference>
<protein>
    <submittedName>
        <fullName evidence="3">Telomerase regulator Est1</fullName>
    </submittedName>
</protein>
<dbReference type="InterPro" id="IPR011990">
    <property type="entry name" value="TPR-like_helical_dom_sf"/>
</dbReference>
<evidence type="ECO:0000313" key="5">
    <source>
        <dbReference type="Proteomes" id="UP000001744"/>
    </source>
</evidence>
<dbReference type="OrthoDB" id="69928at2759"/>
<dbReference type="VEuPathDB" id="FungiDB:SJAG_00939"/>
<dbReference type="Pfam" id="PF10374">
    <property type="entry name" value="EST1"/>
    <property type="match status" value="1"/>
</dbReference>